<dbReference type="Pfam" id="PF13568">
    <property type="entry name" value="OMP_b-brl_2"/>
    <property type="match status" value="1"/>
</dbReference>
<dbReference type="InterPro" id="IPR025665">
    <property type="entry name" value="Beta-barrel_OMP_2"/>
</dbReference>
<dbReference type="EMBL" id="VSSQ01000309">
    <property type="protein sequence ID" value="MPL90625.1"/>
    <property type="molecule type" value="Genomic_DNA"/>
</dbReference>
<dbReference type="AlphaFoldDB" id="A0A644VHD4"/>
<feature type="domain" description="Outer membrane protein beta-barrel" evidence="1">
    <location>
        <begin position="20"/>
        <end position="173"/>
    </location>
</feature>
<dbReference type="InterPro" id="IPR011250">
    <property type="entry name" value="OMP/PagP_B-barrel"/>
</dbReference>
<sequence length="204" mass="22770">MKRLILLVVVFFCSLTILNAQEFKAGILSGLIASQVDGDFMSGYYKAGFVGGLFVYREVSHASRIQGELVYATKGSRCAPKNTNPDFLQVSTSSIDLSLIYIYKVSESLNFRIGLTPSALLTSKEERPTGVVQNPDDAPAFRRFGILGLAGVSYNLSQKLSLTWSYNYSLLSIRSGSSEIYYLSYKEQNAQYHNYMAFMLSYTF</sequence>
<proteinExistence type="predicted"/>
<protein>
    <recommendedName>
        <fullName evidence="1">Outer membrane protein beta-barrel domain-containing protein</fullName>
    </recommendedName>
</protein>
<reference evidence="2" key="1">
    <citation type="submission" date="2019-08" db="EMBL/GenBank/DDBJ databases">
        <authorList>
            <person name="Kucharzyk K."/>
            <person name="Murdoch R.W."/>
            <person name="Higgins S."/>
            <person name="Loffler F."/>
        </authorList>
    </citation>
    <scope>NUCLEOTIDE SEQUENCE</scope>
</reference>
<dbReference type="SUPFAM" id="SSF56925">
    <property type="entry name" value="OMPA-like"/>
    <property type="match status" value="1"/>
</dbReference>
<evidence type="ECO:0000259" key="1">
    <source>
        <dbReference type="Pfam" id="PF13568"/>
    </source>
</evidence>
<name>A0A644VHD4_9ZZZZ</name>
<accession>A0A644VHD4</accession>
<comment type="caution">
    <text evidence="2">The sequence shown here is derived from an EMBL/GenBank/DDBJ whole genome shotgun (WGS) entry which is preliminary data.</text>
</comment>
<gene>
    <name evidence="2" type="ORF">SDC9_36679</name>
</gene>
<evidence type="ECO:0000313" key="2">
    <source>
        <dbReference type="EMBL" id="MPL90625.1"/>
    </source>
</evidence>
<organism evidence="2">
    <name type="scientific">bioreactor metagenome</name>
    <dbReference type="NCBI Taxonomy" id="1076179"/>
    <lineage>
        <taxon>unclassified sequences</taxon>
        <taxon>metagenomes</taxon>
        <taxon>ecological metagenomes</taxon>
    </lineage>
</organism>